<keyword evidence="5" id="KW-0677">Repeat</keyword>
<keyword evidence="6" id="KW-0547">Nucleotide-binding</keyword>
<gene>
    <name evidence="12" type="ORF">IE37_02130</name>
</gene>
<evidence type="ECO:0000256" key="8">
    <source>
        <dbReference type="ARBA" id="ARBA00022967"/>
    </source>
</evidence>
<keyword evidence="8" id="KW-1278">Translocase</keyword>
<keyword evidence="4" id="KW-1003">Cell membrane</keyword>
<dbReference type="PROSITE" id="PS50893">
    <property type="entry name" value="ABC_TRANSPORTER_2"/>
    <property type="match status" value="2"/>
</dbReference>
<dbReference type="GO" id="GO:0005524">
    <property type="term" value="F:ATP binding"/>
    <property type="evidence" value="ECO:0007669"/>
    <property type="project" value="UniProtKB-KW"/>
</dbReference>
<dbReference type="InterPro" id="IPR017871">
    <property type="entry name" value="ABC_transporter-like_CS"/>
</dbReference>
<dbReference type="GO" id="GO:0042626">
    <property type="term" value="F:ATPase-coupled transmembrane transporter activity"/>
    <property type="evidence" value="ECO:0007669"/>
    <property type="project" value="TreeGrafter"/>
</dbReference>
<dbReference type="PROSITE" id="PS00211">
    <property type="entry name" value="ABC_TRANSPORTER_1"/>
    <property type="match status" value="1"/>
</dbReference>
<evidence type="ECO:0000256" key="1">
    <source>
        <dbReference type="ARBA" id="ARBA00004202"/>
    </source>
</evidence>
<sequence length="435" mass="48538">MTELKDVSFSYAAAPEKGCIKHMDLTVPDGQFLLLTGGSGCGKSTVIRLLNGLVPHFFEGELSGDVLIDGRSVPKMELYETAAMQGTVFQNPRAQFFTVDTAGELAFGCENQGIPEAEILSRIDRTVERFRIADLMDRNIFAMSGGEKQKIACASVDTAQPPLILLDEPSANLDYASTMKLREIIKLWKAEGRTIIAAEHRLYYLWDIADRALLIRDGSIAEDWSRADMDAMTNEKLAKHGLRSIHDTDPAAIERSCSRGEVFSVKPHKRFTFPTEIPLHEITAVVGRNGAGKTTFLRHMCRSARRSRRIFMVMQDVDHQLFTDSVLEEVLISLPDEDEGKAREILRSLDLEDYADRHPMSLSGGQKQRVAIACAAASGRDILLFDEPTSGLDYEHMQQTAQLFGELREQGRTILVVTHDSELIEACCTNIMRLE</sequence>
<evidence type="ECO:0000313" key="13">
    <source>
        <dbReference type="Proteomes" id="UP000245720"/>
    </source>
</evidence>
<dbReference type="InterPro" id="IPR003439">
    <property type="entry name" value="ABC_transporter-like_ATP-bd"/>
</dbReference>
<organism evidence="12 13">
    <name type="scientific">Ruminococcus flavefaciens</name>
    <dbReference type="NCBI Taxonomy" id="1265"/>
    <lineage>
        <taxon>Bacteria</taxon>
        <taxon>Bacillati</taxon>
        <taxon>Bacillota</taxon>
        <taxon>Clostridia</taxon>
        <taxon>Eubacteriales</taxon>
        <taxon>Oscillospiraceae</taxon>
        <taxon>Ruminococcus</taxon>
    </lineage>
</organism>
<evidence type="ECO:0000256" key="3">
    <source>
        <dbReference type="ARBA" id="ARBA00022448"/>
    </source>
</evidence>
<evidence type="ECO:0000256" key="7">
    <source>
        <dbReference type="ARBA" id="ARBA00022840"/>
    </source>
</evidence>
<proteinExistence type="inferred from homology"/>
<keyword evidence="7 12" id="KW-0067">ATP-binding</keyword>
<dbReference type="Proteomes" id="UP000245720">
    <property type="component" value="Unassembled WGS sequence"/>
</dbReference>
<evidence type="ECO:0000256" key="10">
    <source>
        <dbReference type="ARBA" id="ARBA00025157"/>
    </source>
</evidence>
<evidence type="ECO:0000256" key="4">
    <source>
        <dbReference type="ARBA" id="ARBA00022475"/>
    </source>
</evidence>
<feature type="domain" description="ABC transporter" evidence="11">
    <location>
        <begin position="245"/>
        <end position="435"/>
    </location>
</feature>
<dbReference type="Pfam" id="PF00005">
    <property type="entry name" value="ABC_tran"/>
    <property type="match status" value="2"/>
</dbReference>
<evidence type="ECO:0000256" key="5">
    <source>
        <dbReference type="ARBA" id="ARBA00022737"/>
    </source>
</evidence>
<feature type="domain" description="ABC transporter" evidence="11">
    <location>
        <begin position="2"/>
        <end position="242"/>
    </location>
</feature>
<evidence type="ECO:0000256" key="6">
    <source>
        <dbReference type="ARBA" id="ARBA00022741"/>
    </source>
</evidence>
<dbReference type="PANTHER" id="PTHR43553:SF23">
    <property type="entry name" value="ABC TRANSPORTER ATP-BINDING COMPONENT"/>
    <property type="match status" value="1"/>
</dbReference>
<dbReference type="PANTHER" id="PTHR43553">
    <property type="entry name" value="HEAVY METAL TRANSPORTER"/>
    <property type="match status" value="1"/>
</dbReference>
<dbReference type="InterPro" id="IPR027417">
    <property type="entry name" value="P-loop_NTPase"/>
</dbReference>
<comment type="similarity">
    <text evidence="2">Belongs to the ABC transporter superfamily.</text>
</comment>
<dbReference type="EMBL" id="QGDI01000008">
    <property type="protein sequence ID" value="PWJ11866.1"/>
    <property type="molecule type" value="Genomic_DNA"/>
</dbReference>
<dbReference type="Gene3D" id="3.40.50.300">
    <property type="entry name" value="P-loop containing nucleotide triphosphate hydrolases"/>
    <property type="match status" value="2"/>
</dbReference>
<dbReference type="GO" id="GO:0016887">
    <property type="term" value="F:ATP hydrolysis activity"/>
    <property type="evidence" value="ECO:0007669"/>
    <property type="project" value="InterPro"/>
</dbReference>
<dbReference type="GO" id="GO:0043190">
    <property type="term" value="C:ATP-binding cassette (ABC) transporter complex"/>
    <property type="evidence" value="ECO:0007669"/>
    <property type="project" value="TreeGrafter"/>
</dbReference>
<evidence type="ECO:0000313" key="12">
    <source>
        <dbReference type="EMBL" id="PWJ11866.1"/>
    </source>
</evidence>
<comment type="subcellular location">
    <subcellularLocation>
        <location evidence="1">Cell membrane</location>
        <topology evidence="1">Peripheral membrane protein</topology>
    </subcellularLocation>
</comment>
<evidence type="ECO:0000256" key="9">
    <source>
        <dbReference type="ARBA" id="ARBA00023136"/>
    </source>
</evidence>
<dbReference type="AlphaFoldDB" id="A0A315XWX4"/>
<protein>
    <submittedName>
        <fullName evidence="12">Energy-coupling factor transport system ATP-binding protein</fullName>
    </submittedName>
</protein>
<comment type="caution">
    <text evidence="12">The sequence shown here is derived from an EMBL/GenBank/DDBJ whole genome shotgun (WGS) entry which is preliminary data.</text>
</comment>
<dbReference type="InterPro" id="IPR050095">
    <property type="entry name" value="ECF_ABC_transporter_ATP-bd"/>
</dbReference>
<dbReference type="CDD" id="cd03225">
    <property type="entry name" value="ABC_cobalt_CbiO_domain1"/>
    <property type="match status" value="1"/>
</dbReference>
<evidence type="ECO:0000256" key="2">
    <source>
        <dbReference type="ARBA" id="ARBA00005417"/>
    </source>
</evidence>
<comment type="function">
    <text evidence="10">Probably part of an ABC transporter complex. Responsible for energy coupling to the transport system.</text>
</comment>
<reference evidence="12 13" key="1">
    <citation type="submission" date="2018-05" db="EMBL/GenBank/DDBJ databases">
        <title>The Hungate 1000. A catalogue of reference genomes from the rumen microbiome.</title>
        <authorList>
            <person name="Kelly W."/>
        </authorList>
    </citation>
    <scope>NUCLEOTIDE SEQUENCE [LARGE SCALE GENOMIC DNA]</scope>
    <source>
        <strain evidence="12 13">SAb67</strain>
    </source>
</reference>
<dbReference type="SMART" id="SM00382">
    <property type="entry name" value="AAA"/>
    <property type="match status" value="2"/>
</dbReference>
<evidence type="ECO:0000259" key="11">
    <source>
        <dbReference type="PROSITE" id="PS50893"/>
    </source>
</evidence>
<accession>A0A315XWX4</accession>
<dbReference type="SUPFAM" id="SSF52540">
    <property type="entry name" value="P-loop containing nucleoside triphosphate hydrolases"/>
    <property type="match status" value="2"/>
</dbReference>
<name>A0A315XWX4_RUMFL</name>
<dbReference type="InterPro" id="IPR003593">
    <property type="entry name" value="AAA+_ATPase"/>
</dbReference>
<dbReference type="RefSeq" id="WP_109726888.1">
    <property type="nucleotide sequence ID" value="NZ_QGDI01000008.1"/>
</dbReference>
<keyword evidence="9" id="KW-0472">Membrane</keyword>
<dbReference type="InterPro" id="IPR015856">
    <property type="entry name" value="ABC_transpr_CbiO/EcfA_su"/>
</dbReference>
<keyword evidence="3" id="KW-0813">Transport</keyword>
<dbReference type="OrthoDB" id="501320at2"/>